<dbReference type="InterPro" id="IPR001772">
    <property type="entry name" value="KA1_dom"/>
</dbReference>
<evidence type="ECO:0000256" key="3">
    <source>
        <dbReference type="ARBA" id="ARBA00022527"/>
    </source>
</evidence>
<keyword evidence="18" id="KW-1185">Reference proteome</keyword>
<dbReference type="Ensembl" id="ENSDCDT00010065907.1">
    <property type="protein sequence ID" value="ENSDCDP00010055308.1"/>
    <property type="gene ID" value="ENSDCDG00010031569.1"/>
</dbReference>
<keyword evidence="4" id="KW-0808">Transferase</keyword>
<dbReference type="SMART" id="SM00220">
    <property type="entry name" value="S_TKc"/>
    <property type="match status" value="1"/>
</dbReference>
<evidence type="ECO:0000256" key="7">
    <source>
        <dbReference type="ARBA" id="ARBA00022840"/>
    </source>
</evidence>
<keyword evidence="5 12" id="KW-0547">Nucleotide-binding</keyword>
<dbReference type="Gene3D" id="3.30.310.80">
    <property type="entry name" value="Kinase associated domain 1, KA1"/>
    <property type="match status" value="1"/>
</dbReference>
<dbReference type="PROSITE" id="PS00107">
    <property type="entry name" value="PROTEIN_KINASE_ATP"/>
    <property type="match status" value="1"/>
</dbReference>
<evidence type="ECO:0000256" key="8">
    <source>
        <dbReference type="ARBA" id="ARBA00037391"/>
    </source>
</evidence>
<dbReference type="FunFam" id="3.30.200.20:FF:000003">
    <property type="entry name" value="Non-specific serine/threonine protein kinase"/>
    <property type="match status" value="1"/>
</dbReference>
<evidence type="ECO:0000256" key="10">
    <source>
        <dbReference type="ARBA" id="ARBA00047899"/>
    </source>
</evidence>
<comment type="similarity">
    <text evidence="1">Belongs to the protein kinase superfamily. CAMK Ser/Thr protein kinase family. SNF1 subfamily.</text>
</comment>
<dbReference type="GeneTree" id="ENSGT00940000159555"/>
<dbReference type="PROSITE" id="PS50032">
    <property type="entry name" value="KA1"/>
    <property type="match status" value="1"/>
</dbReference>
<dbReference type="FunFam" id="1.10.8.10:FF:000005">
    <property type="entry name" value="Non-specific serine/threonine protein kinase"/>
    <property type="match status" value="1"/>
</dbReference>
<evidence type="ECO:0000259" key="14">
    <source>
        <dbReference type="PROSITE" id="PS50011"/>
    </source>
</evidence>
<gene>
    <name evidence="17" type="primary">MARK4</name>
</gene>
<dbReference type="FunFam" id="1.10.510.10:FF:000002">
    <property type="entry name" value="Non-specific serine/threonine protein kinase"/>
    <property type="match status" value="1"/>
</dbReference>
<evidence type="ECO:0000256" key="2">
    <source>
        <dbReference type="ARBA" id="ARBA00012513"/>
    </source>
</evidence>
<dbReference type="PANTHER" id="PTHR24346">
    <property type="entry name" value="MAP/MICROTUBULE AFFINITY-REGULATING KINASE"/>
    <property type="match status" value="1"/>
</dbReference>
<feature type="compositionally biased region" description="Polar residues" evidence="13">
    <location>
        <begin position="361"/>
        <end position="380"/>
    </location>
</feature>
<dbReference type="SUPFAM" id="SSF103243">
    <property type="entry name" value="KA1-like"/>
    <property type="match status" value="1"/>
</dbReference>
<dbReference type="AlphaFoldDB" id="A0AAY4ECK4"/>
<feature type="binding site" evidence="12">
    <location>
        <position position="68"/>
    </location>
    <ligand>
        <name>ATP</name>
        <dbReference type="ChEBI" id="CHEBI:30616"/>
    </ligand>
</feature>
<evidence type="ECO:0000259" key="15">
    <source>
        <dbReference type="PROSITE" id="PS50030"/>
    </source>
</evidence>
<evidence type="ECO:0000259" key="16">
    <source>
        <dbReference type="PROSITE" id="PS50032"/>
    </source>
</evidence>
<feature type="domain" description="Protein kinase" evidence="14">
    <location>
        <begin position="39"/>
        <end position="280"/>
    </location>
</feature>
<organism evidence="17 18">
    <name type="scientific">Denticeps clupeoides</name>
    <name type="common">denticle herring</name>
    <dbReference type="NCBI Taxonomy" id="299321"/>
    <lineage>
        <taxon>Eukaryota</taxon>
        <taxon>Metazoa</taxon>
        <taxon>Chordata</taxon>
        <taxon>Craniata</taxon>
        <taxon>Vertebrata</taxon>
        <taxon>Euteleostomi</taxon>
        <taxon>Actinopterygii</taxon>
        <taxon>Neopterygii</taxon>
        <taxon>Teleostei</taxon>
        <taxon>Clupei</taxon>
        <taxon>Clupeiformes</taxon>
        <taxon>Denticipitoidei</taxon>
        <taxon>Denticipitidae</taxon>
        <taxon>Denticeps</taxon>
    </lineage>
</organism>
<feature type="compositionally biased region" description="Polar residues" evidence="13">
    <location>
        <begin position="436"/>
        <end position="445"/>
    </location>
</feature>
<proteinExistence type="inferred from homology"/>
<evidence type="ECO:0000256" key="4">
    <source>
        <dbReference type="ARBA" id="ARBA00022679"/>
    </source>
</evidence>
<feature type="compositionally biased region" description="Basic and acidic residues" evidence="13">
    <location>
        <begin position="598"/>
        <end position="610"/>
    </location>
</feature>
<feature type="compositionally biased region" description="Polar residues" evidence="13">
    <location>
        <begin position="487"/>
        <end position="498"/>
    </location>
</feature>
<dbReference type="GO" id="GO:0000226">
    <property type="term" value="P:microtubule cytoskeleton organization"/>
    <property type="evidence" value="ECO:0007669"/>
    <property type="project" value="TreeGrafter"/>
</dbReference>
<feature type="region of interest" description="Disordered" evidence="13">
    <location>
        <begin position="583"/>
        <end position="610"/>
    </location>
</feature>
<dbReference type="EC" id="2.7.11.1" evidence="2"/>
<dbReference type="InterPro" id="IPR015940">
    <property type="entry name" value="UBA"/>
</dbReference>
<reference evidence="17" key="3">
    <citation type="submission" date="2025-09" db="UniProtKB">
        <authorList>
            <consortium name="Ensembl"/>
        </authorList>
    </citation>
    <scope>IDENTIFICATION</scope>
</reference>
<evidence type="ECO:0000313" key="18">
    <source>
        <dbReference type="Proteomes" id="UP000694580"/>
    </source>
</evidence>
<name>A0AAY4ECK4_9TELE</name>
<feature type="domain" description="KA1" evidence="16">
    <location>
        <begin position="647"/>
        <end position="698"/>
    </location>
</feature>
<comment type="similarity">
    <text evidence="9">Belongs to the protein kinase superfamily. CAMK Ser/Thr protein kinase family. Smok subfamily.</text>
</comment>
<dbReference type="PANTHER" id="PTHR24346:SF28">
    <property type="entry name" value="MAP_MICROTUBULE AFFINITY-REGULATING KINASE 4"/>
    <property type="match status" value="1"/>
</dbReference>
<protein>
    <recommendedName>
        <fullName evidence="2">non-specific serine/threonine protein kinase</fullName>
        <ecNumber evidence="2">2.7.11.1</ecNumber>
    </recommendedName>
</protein>
<dbReference type="PROSITE" id="PS50011">
    <property type="entry name" value="PROTEIN_KINASE_DOM"/>
    <property type="match status" value="1"/>
</dbReference>
<evidence type="ECO:0000313" key="17">
    <source>
        <dbReference type="Ensembl" id="ENSDCDP00010055308.1"/>
    </source>
</evidence>
<reference evidence="17" key="2">
    <citation type="submission" date="2025-08" db="UniProtKB">
        <authorList>
            <consortium name="Ensembl"/>
        </authorList>
    </citation>
    <scope>IDENTIFICATION</scope>
</reference>
<evidence type="ECO:0000256" key="9">
    <source>
        <dbReference type="ARBA" id="ARBA00038181"/>
    </source>
</evidence>
<evidence type="ECO:0000256" key="13">
    <source>
        <dbReference type="SAM" id="MobiDB-lite"/>
    </source>
</evidence>
<feature type="compositionally biased region" description="Low complexity" evidence="13">
    <location>
        <begin position="507"/>
        <end position="532"/>
    </location>
</feature>
<keyword evidence="3" id="KW-0723">Serine/threonine-protein kinase</keyword>
<dbReference type="Pfam" id="PF00627">
    <property type="entry name" value="UBA"/>
    <property type="match status" value="1"/>
</dbReference>
<dbReference type="SUPFAM" id="SSF56112">
    <property type="entry name" value="Protein kinase-like (PK-like)"/>
    <property type="match status" value="1"/>
</dbReference>
<feature type="compositionally biased region" description="Low complexity" evidence="13">
    <location>
        <begin position="347"/>
        <end position="357"/>
    </location>
</feature>
<feature type="compositionally biased region" description="Polar residues" evidence="13">
    <location>
        <begin position="457"/>
        <end position="479"/>
    </location>
</feature>
<dbReference type="GO" id="GO:0005524">
    <property type="term" value="F:ATP binding"/>
    <property type="evidence" value="ECO:0007669"/>
    <property type="project" value="UniProtKB-UniRule"/>
</dbReference>
<dbReference type="Pfam" id="PF02149">
    <property type="entry name" value="KA1"/>
    <property type="match status" value="1"/>
</dbReference>
<sequence length="698" mass="76674">MVLAFRSEKGSGWSSRSLGARCRNSIASCSDEQPHIGNYRLLKTIGKGNFAKVKLARHILTGREVAIKIIDKTQLNPTSLQKTFCKSGLIRIGHLNAPELISPSLSLCMAGEVFDYLVSHGRMKEKEARAKFRQIVSAVHYCHQKNIVHRDLKAENLLLDADSNIKIADFGFSNEFTLGNKLDTFCGSPPYAAPELFQGKKYDGPEVDIWSLGVILYTLVSGSLPFDGQNLKELRERVLRGKYRVPFYMSTDCEGILRKFLVLNPAKRCTLEQIMKDKWMNAGYEGDELKPHIEPEEDYNDASRIEVMVGMGYSRDEIKDALTTQKYNEVTATYLLLGKKELDSSESRSASSLSLARVRPSTITNGTSKHSKTQRSASTYHRQRRHSDFCGPSMPVAHPKRSPTSTGDGDLKEERMPSRKASCSVVGSRSIPPSSPMVSSANNPNKAEIPDRRKEINATTNNIPASAMTRRNTYVCTDRSSTDRHSLLQNGKENSSLSHRLPPASPSTHSIAGAGASGSSSGERSRLTRGSTVRSTFHGGQLRDRRPASHAAPPTSPTLSHDASPLPHARSRATSNLFSKLTSKLTRSRHLPGNQKAAEPRTPRCGWDVRVRSPRDPAEVVLALREAAQGCGCQVHLAGPFLLSCTHGAAGSRVAFEAEVCQLPAGPSETSGVRFKRLWGAPLAFRDIATKVSKELEL</sequence>
<dbReference type="PROSITE" id="PS50030">
    <property type="entry name" value="UBA"/>
    <property type="match status" value="1"/>
</dbReference>
<dbReference type="InterPro" id="IPR017441">
    <property type="entry name" value="Protein_kinase_ATP_BS"/>
</dbReference>
<feature type="domain" description="UBA" evidence="15">
    <location>
        <begin position="294"/>
        <end position="338"/>
    </location>
</feature>
<comment type="catalytic activity">
    <reaction evidence="10">
        <text>L-threonyl-[protein] + ATP = O-phospho-L-threonyl-[protein] + ADP + H(+)</text>
        <dbReference type="Rhea" id="RHEA:46608"/>
        <dbReference type="Rhea" id="RHEA-COMP:11060"/>
        <dbReference type="Rhea" id="RHEA-COMP:11605"/>
        <dbReference type="ChEBI" id="CHEBI:15378"/>
        <dbReference type="ChEBI" id="CHEBI:30013"/>
        <dbReference type="ChEBI" id="CHEBI:30616"/>
        <dbReference type="ChEBI" id="CHEBI:61977"/>
        <dbReference type="ChEBI" id="CHEBI:456216"/>
        <dbReference type="EC" id="2.7.11.1"/>
    </reaction>
</comment>
<dbReference type="PROSITE" id="PS00108">
    <property type="entry name" value="PROTEIN_KINASE_ST"/>
    <property type="match status" value="1"/>
</dbReference>
<reference evidence="17 18" key="1">
    <citation type="submission" date="2020-06" db="EMBL/GenBank/DDBJ databases">
        <authorList>
            <consortium name="Wellcome Sanger Institute Data Sharing"/>
        </authorList>
    </citation>
    <scope>NUCLEOTIDE SEQUENCE [LARGE SCALE GENOMIC DNA]</scope>
</reference>
<dbReference type="Gene3D" id="1.10.8.10">
    <property type="entry name" value="DNA helicase RuvA subunit, C-terminal domain"/>
    <property type="match status" value="1"/>
</dbReference>
<feature type="region of interest" description="Disordered" evidence="13">
    <location>
        <begin position="346"/>
        <end position="570"/>
    </location>
</feature>
<dbReference type="Proteomes" id="UP000694580">
    <property type="component" value="Chromosome 19"/>
</dbReference>
<keyword evidence="7 12" id="KW-0067">ATP-binding</keyword>
<comment type="function">
    <text evidence="8">May play a role in sperm motility, especially in the regulation of flagellar function.</text>
</comment>
<accession>A0AAY4ECK4</accession>
<evidence type="ECO:0000256" key="12">
    <source>
        <dbReference type="PROSITE-ProRule" id="PRU10141"/>
    </source>
</evidence>
<dbReference type="GO" id="GO:0035556">
    <property type="term" value="P:intracellular signal transduction"/>
    <property type="evidence" value="ECO:0007669"/>
    <property type="project" value="TreeGrafter"/>
</dbReference>
<evidence type="ECO:0000256" key="11">
    <source>
        <dbReference type="ARBA" id="ARBA00048679"/>
    </source>
</evidence>
<comment type="catalytic activity">
    <reaction evidence="11">
        <text>L-seryl-[protein] + ATP = O-phospho-L-seryl-[protein] + ADP + H(+)</text>
        <dbReference type="Rhea" id="RHEA:17989"/>
        <dbReference type="Rhea" id="RHEA-COMP:9863"/>
        <dbReference type="Rhea" id="RHEA-COMP:11604"/>
        <dbReference type="ChEBI" id="CHEBI:15378"/>
        <dbReference type="ChEBI" id="CHEBI:29999"/>
        <dbReference type="ChEBI" id="CHEBI:30616"/>
        <dbReference type="ChEBI" id="CHEBI:83421"/>
        <dbReference type="ChEBI" id="CHEBI:456216"/>
        <dbReference type="EC" id="2.7.11.1"/>
    </reaction>
</comment>
<dbReference type="CDD" id="cd12197">
    <property type="entry name" value="MARK4_C"/>
    <property type="match status" value="1"/>
</dbReference>
<dbReference type="SMART" id="SM00165">
    <property type="entry name" value="UBA"/>
    <property type="match status" value="1"/>
</dbReference>
<evidence type="ECO:0000256" key="1">
    <source>
        <dbReference type="ARBA" id="ARBA00006234"/>
    </source>
</evidence>
<evidence type="ECO:0000256" key="6">
    <source>
        <dbReference type="ARBA" id="ARBA00022777"/>
    </source>
</evidence>
<dbReference type="Gene3D" id="1.10.510.10">
    <property type="entry name" value="Transferase(Phosphotransferase) domain 1"/>
    <property type="match status" value="1"/>
</dbReference>
<dbReference type="InterPro" id="IPR028375">
    <property type="entry name" value="KA1/Ssp2_C"/>
</dbReference>
<dbReference type="InterPro" id="IPR008271">
    <property type="entry name" value="Ser/Thr_kinase_AS"/>
</dbReference>
<dbReference type="Gene3D" id="3.30.200.20">
    <property type="entry name" value="Phosphorylase Kinase, domain 1"/>
    <property type="match status" value="1"/>
</dbReference>
<evidence type="ECO:0000256" key="5">
    <source>
        <dbReference type="ARBA" id="ARBA00022741"/>
    </source>
</evidence>
<keyword evidence="6" id="KW-0418">Kinase</keyword>
<dbReference type="InterPro" id="IPR011009">
    <property type="entry name" value="Kinase-like_dom_sf"/>
</dbReference>
<dbReference type="GO" id="GO:0005737">
    <property type="term" value="C:cytoplasm"/>
    <property type="evidence" value="ECO:0007669"/>
    <property type="project" value="TreeGrafter"/>
</dbReference>
<dbReference type="Pfam" id="PF00069">
    <property type="entry name" value="Pkinase"/>
    <property type="match status" value="1"/>
</dbReference>
<dbReference type="FunFam" id="3.30.310.80:FF:000011">
    <property type="entry name" value="Non-specific serine/threonine protein kinase"/>
    <property type="match status" value="1"/>
</dbReference>
<dbReference type="GO" id="GO:0050321">
    <property type="term" value="F:tau-protein kinase activity"/>
    <property type="evidence" value="ECO:0007669"/>
    <property type="project" value="TreeGrafter"/>
</dbReference>
<dbReference type="InterPro" id="IPR000719">
    <property type="entry name" value="Prot_kinase_dom"/>
</dbReference>